<dbReference type="AlphaFoldDB" id="A0A537IVF9"/>
<reference evidence="9 10" key="1">
    <citation type="journal article" date="2019" name="Nat. Microbiol.">
        <title>Mediterranean grassland soil C-N compound turnover is dependent on rainfall and depth, and is mediated by genomically divergent microorganisms.</title>
        <authorList>
            <person name="Diamond S."/>
            <person name="Andeer P.F."/>
            <person name="Li Z."/>
            <person name="Crits-Christoph A."/>
            <person name="Burstein D."/>
            <person name="Anantharaman K."/>
            <person name="Lane K.R."/>
            <person name="Thomas B.C."/>
            <person name="Pan C."/>
            <person name="Northen T.R."/>
            <person name="Banfield J.F."/>
        </authorList>
    </citation>
    <scope>NUCLEOTIDE SEQUENCE [LARGE SCALE GENOMIC DNA]</scope>
    <source>
        <strain evidence="9">NP_8</strain>
    </source>
</reference>
<evidence type="ECO:0000256" key="5">
    <source>
        <dbReference type="ARBA" id="ARBA00023163"/>
    </source>
</evidence>
<evidence type="ECO:0000259" key="7">
    <source>
        <dbReference type="Pfam" id="PF01709"/>
    </source>
</evidence>
<gene>
    <name evidence="9" type="ORF">E6H05_06505</name>
</gene>
<feature type="domain" description="TACO1/YebC-like second and third" evidence="7">
    <location>
        <begin position="82"/>
        <end position="237"/>
    </location>
</feature>
<evidence type="ECO:0000256" key="1">
    <source>
        <dbReference type="ARBA" id="ARBA00008724"/>
    </source>
</evidence>
<organism evidence="9 10">
    <name type="scientific">Candidatus Segetimicrobium genomatis</name>
    <dbReference type="NCBI Taxonomy" id="2569760"/>
    <lineage>
        <taxon>Bacteria</taxon>
        <taxon>Bacillati</taxon>
        <taxon>Candidatus Sysuimicrobiota</taxon>
        <taxon>Candidatus Sysuimicrobiia</taxon>
        <taxon>Candidatus Sysuimicrobiales</taxon>
        <taxon>Candidatus Segetimicrobiaceae</taxon>
        <taxon>Candidatus Segetimicrobium</taxon>
    </lineage>
</organism>
<comment type="similarity">
    <text evidence="1 6">Belongs to the TACO1 family.</text>
</comment>
<dbReference type="Pfam" id="PF01709">
    <property type="entry name" value="Transcrip_reg"/>
    <property type="match status" value="1"/>
</dbReference>
<keyword evidence="2 6" id="KW-0963">Cytoplasm</keyword>
<dbReference type="InterPro" id="IPR002876">
    <property type="entry name" value="Transcrip_reg_TACO1-like"/>
</dbReference>
<evidence type="ECO:0000256" key="4">
    <source>
        <dbReference type="ARBA" id="ARBA00023125"/>
    </source>
</evidence>
<dbReference type="GO" id="GO:0006355">
    <property type="term" value="P:regulation of DNA-templated transcription"/>
    <property type="evidence" value="ECO:0007669"/>
    <property type="project" value="UniProtKB-UniRule"/>
</dbReference>
<keyword evidence="3 6" id="KW-0805">Transcription regulation</keyword>
<dbReference type="PANTHER" id="PTHR12532">
    <property type="entry name" value="TRANSLATIONAL ACTIVATOR OF CYTOCHROME C OXIDASE 1"/>
    <property type="match status" value="1"/>
</dbReference>
<protein>
    <recommendedName>
        <fullName evidence="6">Probable transcriptional regulatory protein E6H05_06505</fullName>
    </recommendedName>
</protein>
<dbReference type="NCBIfam" id="NF001030">
    <property type="entry name" value="PRK00110.1"/>
    <property type="match status" value="1"/>
</dbReference>
<evidence type="ECO:0000313" key="9">
    <source>
        <dbReference type="EMBL" id="TMI75270.1"/>
    </source>
</evidence>
<proteinExistence type="inferred from homology"/>
<dbReference type="NCBIfam" id="NF009044">
    <property type="entry name" value="PRK12378.1"/>
    <property type="match status" value="1"/>
</dbReference>
<feature type="domain" description="TACO1/YebC-like N-terminal" evidence="8">
    <location>
        <begin position="5"/>
        <end position="75"/>
    </location>
</feature>
<dbReference type="GO" id="GO:0005829">
    <property type="term" value="C:cytosol"/>
    <property type="evidence" value="ECO:0007669"/>
    <property type="project" value="TreeGrafter"/>
</dbReference>
<evidence type="ECO:0000259" key="8">
    <source>
        <dbReference type="Pfam" id="PF20772"/>
    </source>
</evidence>
<dbReference type="InterPro" id="IPR048300">
    <property type="entry name" value="TACO1_YebC-like_2nd/3rd_dom"/>
</dbReference>
<evidence type="ECO:0000256" key="2">
    <source>
        <dbReference type="ARBA" id="ARBA00022490"/>
    </source>
</evidence>
<dbReference type="PANTHER" id="PTHR12532:SF6">
    <property type="entry name" value="TRANSCRIPTIONAL REGULATORY PROTEIN YEBC-RELATED"/>
    <property type="match status" value="1"/>
</dbReference>
<dbReference type="Pfam" id="PF20772">
    <property type="entry name" value="TACO1_YebC_N"/>
    <property type="match status" value="1"/>
</dbReference>
<dbReference type="FunFam" id="1.10.10.200:FF:000002">
    <property type="entry name" value="Probable transcriptional regulatory protein CLM62_37755"/>
    <property type="match status" value="1"/>
</dbReference>
<accession>A0A537IVF9</accession>
<dbReference type="EMBL" id="VBAP01000044">
    <property type="protein sequence ID" value="TMI75270.1"/>
    <property type="molecule type" value="Genomic_DNA"/>
</dbReference>
<dbReference type="Gene3D" id="1.10.10.200">
    <property type="match status" value="1"/>
</dbReference>
<dbReference type="SUPFAM" id="SSF75625">
    <property type="entry name" value="YebC-like"/>
    <property type="match status" value="1"/>
</dbReference>
<dbReference type="Gene3D" id="3.30.70.980">
    <property type="match status" value="2"/>
</dbReference>
<keyword evidence="4 6" id="KW-0238">DNA-binding</keyword>
<sequence length="248" mass="27174">MSGHSKWHNIRLKKEKVDQVRGKLFSKLAREIAVAAKEGGGDPDGNPRLRTAIDHAREAGMPNDNIQRAIQRGAGGAEGATFETITYEGYAPGGVAVLVEVLTDNRNRAASDVRNLFTRYGGALSEAGSVSWMFDRQGLITVDRSKAKEDDVLSTALEAGAEDVRTSGDVYEIVTPPDRFFKVKQAVERARLPIVSADIMMVPKTTVRVEGKEAQQVLRLMDALEDHDDVQHAYANFDIPDEILQQVG</sequence>
<dbReference type="HAMAP" id="MF_00693">
    <property type="entry name" value="Transcrip_reg_TACO1"/>
    <property type="match status" value="1"/>
</dbReference>
<dbReference type="NCBIfam" id="TIGR01033">
    <property type="entry name" value="YebC/PmpR family DNA-binding transcriptional regulator"/>
    <property type="match status" value="1"/>
</dbReference>
<keyword evidence="5 6" id="KW-0804">Transcription</keyword>
<dbReference type="InterPro" id="IPR026564">
    <property type="entry name" value="Transcrip_reg_TACO1-like_dom3"/>
</dbReference>
<evidence type="ECO:0000313" key="10">
    <source>
        <dbReference type="Proteomes" id="UP000318834"/>
    </source>
</evidence>
<comment type="caution">
    <text evidence="9">The sequence shown here is derived from an EMBL/GenBank/DDBJ whole genome shotgun (WGS) entry which is preliminary data.</text>
</comment>
<evidence type="ECO:0000256" key="6">
    <source>
        <dbReference type="HAMAP-Rule" id="MF_00693"/>
    </source>
</evidence>
<evidence type="ECO:0000256" key="3">
    <source>
        <dbReference type="ARBA" id="ARBA00023015"/>
    </source>
</evidence>
<dbReference type="GO" id="GO:0003677">
    <property type="term" value="F:DNA binding"/>
    <property type="evidence" value="ECO:0007669"/>
    <property type="project" value="UniProtKB-UniRule"/>
</dbReference>
<dbReference type="InterPro" id="IPR049083">
    <property type="entry name" value="TACO1_YebC_N"/>
</dbReference>
<comment type="subcellular location">
    <subcellularLocation>
        <location evidence="6">Cytoplasm</location>
    </subcellularLocation>
</comment>
<dbReference type="Proteomes" id="UP000318834">
    <property type="component" value="Unassembled WGS sequence"/>
</dbReference>
<dbReference type="InterPro" id="IPR017856">
    <property type="entry name" value="Integrase-like_N"/>
</dbReference>
<name>A0A537IVF9_9BACT</name>
<dbReference type="InterPro" id="IPR029072">
    <property type="entry name" value="YebC-like"/>
</dbReference>